<keyword evidence="1" id="KW-0732">Signal</keyword>
<dbReference type="PROSITE" id="PS51257">
    <property type="entry name" value="PROKAR_LIPOPROTEIN"/>
    <property type="match status" value="1"/>
</dbReference>
<dbReference type="SUPFAM" id="SSF54427">
    <property type="entry name" value="NTF2-like"/>
    <property type="match status" value="1"/>
</dbReference>
<name>A0ABY3WLZ6_9ACTN</name>
<dbReference type="InterPro" id="IPR027843">
    <property type="entry name" value="DUF4440"/>
</dbReference>
<sequence>MQMKTNRLARRGLLAAAPIALVLAVTGCSSTGGDGEPDAAQKVSAAAVDGELSTPDEASIRKLFDQMNKAWAKGDAKAYAATHTQDADLVDFRGTHAHGRQGIIDLLQPAFDGPLKGTRVEAKIKDIRQVSPTVAIMHSEGEIVPTGGESIQTLVVEKEADGWKFAAFQNTRIQNQQ</sequence>
<organism evidence="3 4">
    <name type="scientific">Streptomyces formicae</name>
    <dbReference type="NCBI Taxonomy" id="1616117"/>
    <lineage>
        <taxon>Bacteria</taxon>
        <taxon>Bacillati</taxon>
        <taxon>Actinomycetota</taxon>
        <taxon>Actinomycetes</taxon>
        <taxon>Kitasatosporales</taxon>
        <taxon>Streptomycetaceae</taxon>
        <taxon>Streptomyces</taxon>
    </lineage>
</organism>
<feature type="chain" id="PRO_5045542747" evidence="1">
    <location>
        <begin position="25"/>
        <end position="177"/>
    </location>
</feature>
<dbReference type="EMBL" id="CP071872">
    <property type="protein sequence ID" value="UNM13649.1"/>
    <property type="molecule type" value="Genomic_DNA"/>
</dbReference>
<dbReference type="Gene3D" id="3.10.450.50">
    <property type="match status" value="1"/>
</dbReference>
<evidence type="ECO:0000256" key="1">
    <source>
        <dbReference type="SAM" id="SignalP"/>
    </source>
</evidence>
<dbReference type="InterPro" id="IPR032710">
    <property type="entry name" value="NTF2-like_dom_sf"/>
</dbReference>
<dbReference type="Proteomes" id="UP000828924">
    <property type="component" value="Chromosome"/>
</dbReference>
<accession>A0ABY3WLZ6</accession>
<evidence type="ECO:0000259" key="2">
    <source>
        <dbReference type="Pfam" id="PF14534"/>
    </source>
</evidence>
<dbReference type="NCBIfam" id="TIGR02246">
    <property type="entry name" value="SgcJ/EcaC family oxidoreductase"/>
    <property type="match status" value="1"/>
</dbReference>
<feature type="signal peptide" evidence="1">
    <location>
        <begin position="1"/>
        <end position="24"/>
    </location>
</feature>
<dbReference type="Pfam" id="PF14534">
    <property type="entry name" value="DUF4440"/>
    <property type="match status" value="1"/>
</dbReference>
<proteinExistence type="predicted"/>
<evidence type="ECO:0000313" key="3">
    <source>
        <dbReference type="EMBL" id="UNM13649.1"/>
    </source>
</evidence>
<protein>
    <submittedName>
        <fullName evidence="3">SgcJ/EcaC family oxidoreductase</fullName>
    </submittedName>
</protein>
<keyword evidence="4" id="KW-1185">Reference proteome</keyword>
<reference evidence="3 4" key="1">
    <citation type="submission" date="2021-03" db="EMBL/GenBank/DDBJ databases">
        <title>Complete genome of Streptomyces formicae strain 1H-GS9 (DSM 100524).</title>
        <authorList>
            <person name="Atanasov K.E."/>
            <person name="Altabella T."/>
            <person name="Ferrer A."/>
        </authorList>
    </citation>
    <scope>NUCLEOTIDE SEQUENCE [LARGE SCALE GENOMIC DNA]</scope>
    <source>
        <strain evidence="3 4">1H-GS9</strain>
    </source>
</reference>
<gene>
    <name evidence="3" type="ORF">J4032_21205</name>
</gene>
<dbReference type="RefSeq" id="WP_242332562.1">
    <property type="nucleotide sequence ID" value="NZ_CP071872.1"/>
</dbReference>
<feature type="domain" description="DUF4440" evidence="2">
    <location>
        <begin position="60"/>
        <end position="164"/>
    </location>
</feature>
<evidence type="ECO:0000313" key="4">
    <source>
        <dbReference type="Proteomes" id="UP000828924"/>
    </source>
</evidence>
<dbReference type="InterPro" id="IPR011944">
    <property type="entry name" value="Steroid_delta5-4_isomerase"/>
</dbReference>